<dbReference type="PANTHER" id="PTHR11271">
    <property type="entry name" value="GUANINE DEAMINASE"/>
    <property type="match status" value="1"/>
</dbReference>
<comment type="pathway">
    <text evidence="1 9">Purine metabolism; guanine degradation; xanthine from guanine: step 1/1.</text>
</comment>
<dbReference type="InterPro" id="IPR014311">
    <property type="entry name" value="Guanine_deaminase"/>
</dbReference>
<dbReference type="OrthoDB" id="194468at2759"/>
<evidence type="ECO:0000256" key="7">
    <source>
        <dbReference type="ARBA" id="ARBA00022833"/>
    </source>
</evidence>
<comment type="function">
    <text evidence="9">Catalyzes the hydrolytic deamination of guanine, producing xanthine and ammonia.</text>
</comment>
<proteinExistence type="inferred from homology"/>
<evidence type="ECO:0000256" key="1">
    <source>
        <dbReference type="ARBA" id="ARBA00004984"/>
    </source>
</evidence>
<dbReference type="InterPro" id="IPR032466">
    <property type="entry name" value="Metal_Hydrolase"/>
</dbReference>
<dbReference type="GO" id="GO:0005829">
    <property type="term" value="C:cytosol"/>
    <property type="evidence" value="ECO:0007669"/>
    <property type="project" value="TreeGrafter"/>
</dbReference>
<comment type="catalytic activity">
    <reaction evidence="8 9">
        <text>guanine + H2O + H(+) = xanthine + NH4(+)</text>
        <dbReference type="Rhea" id="RHEA:14665"/>
        <dbReference type="ChEBI" id="CHEBI:15377"/>
        <dbReference type="ChEBI" id="CHEBI:15378"/>
        <dbReference type="ChEBI" id="CHEBI:16235"/>
        <dbReference type="ChEBI" id="CHEBI:17712"/>
        <dbReference type="ChEBI" id="CHEBI:28938"/>
        <dbReference type="EC" id="3.5.4.3"/>
    </reaction>
</comment>
<evidence type="ECO:0000313" key="11">
    <source>
        <dbReference type="EMBL" id="CAG5093973.1"/>
    </source>
</evidence>
<dbReference type="Pfam" id="PF01979">
    <property type="entry name" value="Amidohydro_1"/>
    <property type="match status" value="1"/>
</dbReference>
<dbReference type="Gene3D" id="2.30.40.10">
    <property type="entry name" value="Urease, subunit C, domain 1"/>
    <property type="match status" value="1"/>
</dbReference>
<evidence type="ECO:0000256" key="6">
    <source>
        <dbReference type="ARBA" id="ARBA00022801"/>
    </source>
</evidence>
<sequence>MTSPKYLFIGPIVQTIKSGASIELQIIEKAGIVVQDGQILEIINRPNKSEIKADNITILEKGQFFTPGFIDCHVHAVQLPNIGLGYDKSLLDWLEAYTFPLELQFSDNSFAEKVFEAVVIYLSRIFKQKRTLSLGTTTACYFASLYNEASLILAEKAVKYHQRAFVGKLNMDRVRDDDYYERTDISVDNTRKFIDDVYKLKSSLVNPVITPRFALSCSMKLLKHLGEIAKENNLLVQTHVCENTGEIEECKSLFPDCPTYMSVYEQANLLTNKTVLAHGVFLEDSELKILAKHNSSIIHCPSSNTFLRSGLCDIQRLRRNNITVGLGTDVAGGNFMCMLDVMRSALEVSNHIGFIQGDSYKPIDFVDAFYLATLGGAEALSIDSQVGNLIAGKKFDALVIDLQAKDSPLDNLKNLTLKEQLQRLIYSGDDRNIVNVYVEGHKVK</sequence>
<evidence type="ECO:0000313" key="12">
    <source>
        <dbReference type="Proteomes" id="UP000786811"/>
    </source>
</evidence>
<dbReference type="InterPro" id="IPR006680">
    <property type="entry name" value="Amidohydro-rel"/>
</dbReference>
<dbReference type="Gene3D" id="3.20.20.140">
    <property type="entry name" value="Metal-dependent hydrolases"/>
    <property type="match status" value="1"/>
</dbReference>
<dbReference type="NCBIfam" id="TIGR02967">
    <property type="entry name" value="guan_deamin"/>
    <property type="match status" value="1"/>
</dbReference>
<evidence type="ECO:0000256" key="3">
    <source>
        <dbReference type="ARBA" id="ARBA00012781"/>
    </source>
</evidence>
<dbReference type="SUPFAM" id="SSF51338">
    <property type="entry name" value="Composite domain of metallo-dependent hydrolases"/>
    <property type="match status" value="1"/>
</dbReference>
<dbReference type="SUPFAM" id="SSF51556">
    <property type="entry name" value="Metallo-dependent hydrolases"/>
    <property type="match status" value="1"/>
</dbReference>
<feature type="domain" description="Amidohydrolase-related" evidence="10">
    <location>
        <begin position="66"/>
        <end position="442"/>
    </location>
</feature>
<dbReference type="GO" id="GO:0006147">
    <property type="term" value="P:guanine catabolic process"/>
    <property type="evidence" value="ECO:0007669"/>
    <property type="project" value="UniProtKB-UniRule"/>
</dbReference>
<organism evidence="11 12">
    <name type="scientific">Cotesia congregata</name>
    <name type="common">Parasitoid wasp</name>
    <name type="synonym">Apanteles congregatus</name>
    <dbReference type="NCBI Taxonomy" id="51543"/>
    <lineage>
        <taxon>Eukaryota</taxon>
        <taxon>Metazoa</taxon>
        <taxon>Ecdysozoa</taxon>
        <taxon>Arthropoda</taxon>
        <taxon>Hexapoda</taxon>
        <taxon>Insecta</taxon>
        <taxon>Pterygota</taxon>
        <taxon>Neoptera</taxon>
        <taxon>Endopterygota</taxon>
        <taxon>Hymenoptera</taxon>
        <taxon>Apocrita</taxon>
        <taxon>Ichneumonoidea</taxon>
        <taxon>Braconidae</taxon>
        <taxon>Microgastrinae</taxon>
        <taxon>Cotesia</taxon>
    </lineage>
</organism>
<dbReference type="UniPathway" id="UPA00603">
    <property type="reaction ID" value="UER00660"/>
</dbReference>
<dbReference type="InterPro" id="IPR051607">
    <property type="entry name" value="Metallo-dep_hydrolases"/>
</dbReference>
<gene>
    <name evidence="11" type="ORF">HICCMSTLAB_LOCUS7299</name>
</gene>
<dbReference type="EC" id="3.5.4.3" evidence="3 9"/>
<dbReference type="InterPro" id="IPR011059">
    <property type="entry name" value="Metal-dep_hydrolase_composite"/>
</dbReference>
<evidence type="ECO:0000256" key="5">
    <source>
        <dbReference type="ARBA" id="ARBA00022723"/>
    </source>
</evidence>
<evidence type="ECO:0000256" key="9">
    <source>
        <dbReference type="RuleBase" id="RU366009"/>
    </source>
</evidence>
<keyword evidence="5 9" id="KW-0479">Metal-binding</keyword>
<comment type="cofactor">
    <cofactor evidence="9">
        <name>Zn(2+)</name>
        <dbReference type="ChEBI" id="CHEBI:29105"/>
    </cofactor>
    <text evidence="9">Binds 1 zinc ion per subunit.</text>
</comment>
<keyword evidence="7 9" id="KW-0862">Zinc</keyword>
<dbReference type="AlphaFoldDB" id="A0A8J2HGP3"/>
<evidence type="ECO:0000256" key="8">
    <source>
        <dbReference type="ARBA" id="ARBA00051148"/>
    </source>
</evidence>
<dbReference type="Proteomes" id="UP000786811">
    <property type="component" value="Unassembled WGS sequence"/>
</dbReference>
<comment type="similarity">
    <text evidence="2 9">Belongs to the metallo-dependent hydrolases superfamily. ATZ/TRZ family.</text>
</comment>
<dbReference type="GO" id="GO:0008892">
    <property type="term" value="F:guanine deaminase activity"/>
    <property type="evidence" value="ECO:0007669"/>
    <property type="project" value="UniProtKB-UniRule"/>
</dbReference>
<evidence type="ECO:0000259" key="10">
    <source>
        <dbReference type="Pfam" id="PF01979"/>
    </source>
</evidence>
<name>A0A8J2HGP3_COTCN</name>
<evidence type="ECO:0000256" key="2">
    <source>
        <dbReference type="ARBA" id="ARBA00006745"/>
    </source>
</evidence>
<keyword evidence="12" id="KW-1185">Reference proteome</keyword>
<keyword evidence="6 9" id="KW-0378">Hydrolase</keyword>
<dbReference type="FunFam" id="3.20.20.140:FF:000022">
    <property type="entry name" value="Guanine deaminase"/>
    <property type="match status" value="1"/>
</dbReference>
<accession>A0A8J2HGP3</accession>
<dbReference type="PANTHER" id="PTHR11271:SF6">
    <property type="entry name" value="GUANINE DEAMINASE"/>
    <property type="match status" value="1"/>
</dbReference>
<evidence type="ECO:0000256" key="4">
    <source>
        <dbReference type="ARBA" id="ARBA00014514"/>
    </source>
</evidence>
<dbReference type="GO" id="GO:0008270">
    <property type="term" value="F:zinc ion binding"/>
    <property type="evidence" value="ECO:0007669"/>
    <property type="project" value="UniProtKB-UniRule"/>
</dbReference>
<reference evidence="11" key="1">
    <citation type="submission" date="2021-04" db="EMBL/GenBank/DDBJ databases">
        <authorList>
            <person name="Chebbi M.A.C M."/>
        </authorList>
    </citation>
    <scope>NUCLEOTIDE SEQUENCE</scope>
</reference>
<dbReference type="EMBL" id="CAJNRD030001120">
    <property type="protein sequence ID" value="CAG5093973.1"/>
    <property type="molecule type" value="Genomic_DNA"/>
</dbReference>
<comment type="caution">
    <text evidence="11">The sequence shown here is derived from an EMBL/GenBank/DDBJ whole genome shotgun (WGS) entry which is preliminary data.</text>
</comment>
<protein>
    <recommendedName>
        <fullName evidence="4 9">Guanine deaminase</fullName>
        <shortName evidence="9">Guanase</shortName>
        <ecNumber evidence="3 9">3.5.4.3</ecNumber>
    </recommendedName>
    <alternativeName>
        <fullName evidence="9">Guanine aminohydrolase</fullName>
    </alternativeName>
</protein>